<keyword evidence="4" id="KW-0597">Phosphoprotein</keyword>
<comment type="catalytic activity">
    <reaction evidence="13">
        <text>ATP + H2O + H(+)(in) = ADP + phosphate + 2 H(+)(out)</text>
        <dbReference type="Rhea" id="RHEA:20852"/>
        <dbReference type="ChEBI" id="CHEBI:15377"/>
        <dbReference type="ChEBI" id="CHEBI:15378"/>
        <dbReference type="ChEBI" id="CHEBI:30616"/>
        <dbReference type="ChEBI" id="CHEBI:43474"/>
        <dbReference type="ChEBI" id="CHEBI:456216"/>
        <dbReference type="EC" id="7.1.2.1"/>
    </reaction>
</comment>
<dbReference type="GO" id="GO:0046872">
    <property type="term" value="F:metal ion binding"/>
    <property type="evidence" value="ECO:0007669"/>
    <property type="project" value="UniProtKB-KW"/>
</dbReference>
<proteinExistence type="inferred from homology"/>
<dbReference type="AlphaFoldDB" id="A0A137PAQ6"/>
<dbReference type="NCBIfam" id="TIGR01494">
    <property type="entry name" value="ATPase_P-type"/>
    <property type="match status" value="3"/>
</dbReference>
<dbReference type="NCBIfam" id="TIGR01647">
    <property type="entry name" value="ATPase-IIIA_H"/>
    <property type="match status" value="1"/>
</dbReference>
<keyword evidence="7 13" id="KW-0547">Nucleotide-binding</keyword>
<comment type="function">
    <text evidence="1">The plasma membrane ATPase of plants and fungi is a hydrogen ion pump. The proton gradient it generates drives the active transport of nutrients by H(+)-symport. The resulting external acidification and/or internal alkinization may mediate growth responses.</text>
</comment>
<evidence type="ECO:0000256" key="4">
    <source>
        <dbReference type="ARBA" id="ARBA00022553"/>
    </source>
</evidence>
<dbReference type="InterPro" id="IPR044492">
    <property type="entry name" value="P_typ_ATPase_HD_dom"/>
</dbReference>
<dbReference type="Gene3D" id="1.20.1110.10">
    <property type="entry name" value="Calcium-transporting ATPase, transmembrane domain"/>
    <property type="match status" value="1"/>
</dbReference>
<keyword evidence="8 13" id="KW-0067">ATP-binding</keyword>
<dbReference type="SFLD" id="SFLDS00003">
    <property type="entry name" value="Haloacid_Dehalogenase"/>
    <property type="match status" value="1"/>
</dbReference>
<keyword evidence="13" id="KW-0406">Ion transport</keyword>
<dbReference type="InterPro" id="IPR036412">
    <property type="entry name" value="HAD-like_sf"/>
</dbReference>
<evidence type="ECO:0000256" key="1">
    <source>
        <dbReference type="ARBA" id="ARBA00003417"/>
    </source>
</evidence>
<dbReference type="PRINTS" id="PR00120">
    <property type="entry name" value="HATPASE"/>
</dbReference>
<keyword evidence="13" id="KW-0375">Hydrogen ion transport</keyword>
<evidence type="ECO:0000256" key="10">
    <source>
        <dbReference type="ARBA" id="ARBA00022967"/>
    </source>
</evidence>
<dbReference type="InterPro" id="IPR018303">
    <property type="entry name" value="ATPase_P-typ_P_site"/>
</dbReference>
<name>A0A137PAQ6_CONC2</name>
<evidence type="ECO:0000256" key="9">
    <source>
        <dbReference type="ARBA" id="ARBA00022842"/>
    </source>
</evidence>
<dbReference type="Gene3D" id="3.40.1110.10">
    <property type="entry name" value="Calcium-transporting ATPase, cytoplasmic domain N"/>
    <property type="match status" value="1"/>
</dbReference>
<dbReference type="InterPro" id="IPR059000">
    <property type="entry name" value="ATPase_P-type_domA"/>
</dbReference>
<dbReference type="InterPro" id="IPR023299">
    <property type="entry name" value="ATPase_P-typ_cyto_dom_N"/>
</dbReference>
<dbReference type="PRINTS" id="PR00119">
    <property type="entry name" value="CATATPASE"/>
</dbReference>
<keyword evidence="11 13" id="KW-1133">Transmembrane helix</keyword>
<dbReference type="OMA" id="VWTLLQC"/>
<evidence type="ECO:0000313" key="17">
    <source>
        <dbReference type="Proteomes" id="UP000070444"/>
    </source>
</evidence>
<dbReference type="InterPro" id="IPR008250">
    <property type="entry name" value="ATPase_P-typ_transduc_dom_A_sf"/>
</dbReference>
<feature type="transmembrane region" description="Helical" evidence="13">
    <location>
        <begin position="266"/>
        <end position="285"/>
    </location>
</feature>
<evidence type="ECO:0000256" key="7">
    <source>
        <dbReference type="ARBA" id="ARBA00022741"/>
    </source>
</evidence>
<comment type="subcellular location">
    <subcellularLocation>
        <location evidence="13">Cell membrane</location>
        <topology evidence="13">Multi-pass membrane protein</topology>
    </subcellularLocation>
    <subcellularLocation>
        <location evidence="2">Membrane</location>
        <topology evidence="2">Multi-pass membrane protein</topology>
    </subcellularLocation>
</comment>
<keyword evidence="13" id="KW-0813">Transport</keyword>
<dbReference type="SUPFAM" id="SSF56784">
    <property type="entry name" value="HAD-like"/>
    <property type="match status" value="1"/>
</dbReference>
<evidence type="ECO:0000256" key="8">
    <source>
        <dbReference type="ARBA" id="ARBA00022840"/>
    </source>
</evidence>
<organism evidence="16 17">
    <name type="scientific">Conidiobolus coronatus (strain ATCC 28846 / CBS 209.66 / NRRL 28638)</name>
    <name type="common">Delacroixia coronata</name>
    <dbReference type="NCBI Taxonomy" id="796925"/>
    <lineage>
        <taxon>Eukaryota</taxon>
        <taxon>Fungi</taxon>
        <taxon>Fungi incertae sedis</taxon>
        <taxon>Zoopagomycota</taxon>
        <taxon>Entomophthoromycotina</taxon>
        <taxon>Entomophthoromycetes</taxon>
        <taxon>Entomophthorales</taxon>
        <taxon>Ancylistaceae</taxon>
        <taxon>Conidiobolus</taxon>
    </lineage>
</organism>
<feature type="region of interest" description="Disordered" evidence="14">
    <location>
        <begin position="1"/>
        <end position="23"/>
    </location>
</feature>
<dbReference type="Gene3D" id="3.40.50.1000">
    <property type="entry name" value="HAD superfamily/HAD-like"/>
    <property type="match status" value="1"/>
</dbReference>
<dbReference type="GO" id="GO:0005886">
    <property type="term" value="C:plasma membrane"/>
    <property type="evidence" value="ECO:0007669"/>
    <property type="project" value="UniProtKB-SubCell"/>
</dbReference>
<evidence type="ECO:0000256" key="13">
    <source>
        <dbReference type="RuleBase" id="RU362083"/>
    </source>
</evidence>
<evidence type="ECO:0000313" key="16">
    <source>
        <dbReference type="EMBL" id="KXN72066.1"/>
    </source>
</evidence>
<evidence type="ECO:0000256" key="11">
    <source>
        <dbReference type="ARBA" id="ARBA00022989"/>
    </source>
</evidence>
<accession>A0A137PAQ6</accession>
<dbReference type="GO" id="GO:0005524">
    <property type="term" value="F:ATP binding"/>
    <property type="evidence" value="ECO:0007669"/>
    <property type="project" value="UniProtKB-UniRule"/>
</dbReference>
<dbReference type="Pfam" id="PF00702">
    <property type="entry name" value="Hydrolase"/>
    <property type="match status" value="1"/>
</dbReference>
<feature type="transmembrane region" description="Helical" evidence="13">
    <location>
        <begin position="657"/>
        <end position="679"/>
    </location>
</feature>
<dbReference type="OrthoDB" id="116380at2759"/>
<evidence type="ECO:0000256" key="12">
    <source>
        <dbReference type="ARBA" id="ARBA00023136"/>
    </source>
</evidence>
<dbReference type="InterPro" id="IPR006534">
    <property type="entry name" value="P-type_ATPase_IIIA"/>
</dbReference>
<feature type="transmembrane region" description="Helical" evidence="13">
    <location>
        <begin position="106"/>
        <end position="123"/>
    </location>
</feature>
<protein>
    <recommendedName>
        <fullName evidence="13">Plasma membrane ATPase</fullName>
        <ecNumber evidence="13">7.1.2.1</ecNumber>
    </recommendedName>
</protein>
<dbReference type="SFLD" id="SFLDG00002">
    <property type="entry name" value="C1.7:_P-type_atpase_like"/>
    <property type="match status" value="1"/>
</dbReference>
<dbReference type="GO" id="GO:0016887">
    <property type="term" value="F:ATP hydrolysis activity"/>
    <property type="evidence" value="ECO:0007669"/>
    <property type="project" value="InterPro"/>
</dbReference>
<dbReference type="PANTHER" id="PTHR42861">
    <property type="entry name" value="CALCIUM-TRANSPORTING ATPASE"/>
    <property type="match status" value="1"/>
</dbReference>
<dbReference type="SFLD" id="SFLDF00027">
    <property type="entry name" value="p-type_atpase"/>
    <property type="match status" value="1"/>
</dbReference>
<keyword evidence="17" id="KW-1185">Reference proteome</keyword>
<gene>
    <name evidence="16" type="ORF">CONCODRAFT_37479</name>
</gene>
<evidence type="ECO:0000256" key="2">
    <source>
        <dbReference type="ARBA" id="ARBA00004141"/>
    </source>
</evidence>
<evidence type="ECO:0000259" key="15">
    <source>
        <dbReference type="SMART" id="SM00831"/>
    </source>
</evidence>
<keyword evidence="10 13" id="KW-1278">Translocase</keyword>
<dbReference type="EC" id="7.1.2.1" evidence="13"/>
<evidence type="ECO:0000256" key="3">
    <source>
        <dbReference type="ARBA" id="ARBA00008804"/>
    </source>
</evidence>
<reference evidence="16 17" key="1">
    <citation type="journal article" date="2015" name="Genome Biol. Evol.">
        <title>Phylogenomic analyses indicate that early fungi evolved digesting cell walls of algal ancestors of land plants.</title>
        <authorList>
            <person name="Chang Y."/>
            <person name="Wang S."/>
            <person name="Sekimoto S."/>
            <person name="Aerts A.L."/>
            <person name="Choi C."/>
            <person name="Clum A."/>
            <person name="LaButti K.M."/>
            <person name="Lindquist E.A."/>
            <person name="Yee Ngan C."/>
            <person name="Ohm R.A."/>
            <person name="Salamov A.A."/>
            <person name="Grigoriev I.V."/>
            <person name="Spatafora J.W."/>
            <person name="Berbee M.L."/>
        </authorList>
    </citation>
    <scope>NUCLEOTIDE SEQUENCE [LARGE SCALE GENOMIC DNA]</scope>
    <source>
        <strain evidence="16 17">NRRL 28638</strain>
    </source>
</reference>
<evidence type="ECO:0000256" key="5">
    <source>
        <dbReference type="ARBA" id="ARBA00022692"/>
    </source>
</evidence>
<keyword evidence="5 13" id="KW-0812">Transmembrane</keyword>
<feature type="transmembrane region" description="Helical" evidence="13">
    <location>
        <begin position="79"/>
        <end position="100"/>
    </location>
</feature>
<feature type="transmembrane region" description="Helical" evidence="13">
    <location>
        <begin position="297"/>
        <end position="320"/>
    </location>
</feature>
<dbReference type="Pfam" id="PF00122">
    <property type="entry name" value="E1-E2_ATPase"/>
    <property type="match status" value="1"/>
</dbReference>
<comment type="similarity">
    <text evidence="3 13">Belongs to the cation transport ATPase (P-type) (TC 3.A.3) family. Type IIIA subfamily.</text>
</comment>
<dbReference type="STRING" id="796925.A0A137PAQ6"/>
<sequence>MTTVNNTNTSNSNSIEYASKSDDGQGEFKENFIQITAEHELLLNTDVKHGLTQAEVEQRRQTFGLNCLEKPKQNRFLKFIKFFIDPISFLIELAAILSIVTKDWPNVGILCGLLVLNAVIGFYQEYKAEISIAALEKSLATRTKVWRDGKYDEVDSEQLVPGDIVVLRIGDITPADIKLLGLNNFAQPTSDPLSLDQAALTGESFPVNKYKDEFAYSSSVVKQGQMMGVVVHIGMDTFIGKTAHLINQSPNSQGHFQKIIQQIGNLLVLIAVTLVLIIFIVNIVRRGVGRIMDIIENVIVLAVVSIPAGLPTILSATLAVGANQLAAKKVIVKRLTSIEEFAAMSILCSDKTGTITLSELTLDEPYMANEYTEEQLMKYAFLASEAGTKDPIETAVRDAAREKIPSLTSPDQQQLPEYEIMSFTPFNPTAKRTEAVARLKANDKPFRVCKGAPPVILKMANATAEDFAQVDEFASRGLRALAIAKTRIGDNDWELVGMISFVDPPRPDSKDTIAKCRQLGVDVKMITGDQGIIAKEVARRLDMQRVILNPESLMDEALTEEELIERCLKCNGFAHVIPEHKYRVVELLQTPGNIVGMTGDGVNDAPALRKANVGIAVHGSTDAARSAADIVLLDHGLSTIVNGITVSRQVFHRMRAYALFSISTALHVVFFFFIIMLAFDWSMSPLLLILIIMLINLATLVVSIDQVPVAPKPTRWRISQLLGLSVIFAILLTIWSLIHWLVFRFGFGISDGRLQTLTFFQLASSPQLLIFSTRVNGFMWTNIPSLVFTAAVLSTQVIAALICCLGIPGFVGNIGFEYVIVIFLMSVIYTVILDLAKVLVYNFDFSMKIGKYHPLRRIRNKLVIRKAKEIESKRKLNTIKKLKLAQTLVESINNFKV</sequence>
<evidence type="ECO:0000256" key="14">
    <source>
        <dbReference type="SAM" id="MobiDB-lite"/>
    </source>
</evidence>
<keyword evidence="9 13" id="KW-0460">Magnesium</keyword>
<feature type="transmembrane region" description="Helical" evidence="13">
    <location>
        <begin position="721"/>
        <end position="742"/>
    </location>
</feature>
<dbReference type="SUPFAM" id="SSF81653">
    <property type="entry name" value="Calcium ATPase, transduction domain A"/>
    <property type="match status" value="1"/>
</dbReference>
<dbReference type="InterPro" id="IPR023214">
    <property type="entry name" value="HAD_sf"/>
</dbReference>
<dbReference type="Proteomes" id="UP000070444">
    <property type="component" value="Unassembled WGS sequence"/>
</dbReference>
<dbReference type="FunFam" id="3.40.50.1000:FF:000211">
    <property type="entry name" value="Plasma membrane ATPase"/>
    <property type="match status" value="1"/>
</dbReference>
<feature type="domain" description="Cation-transporting P-type ATPase N-terminal" evidence="15">
    <location>
        <begin position="31"/>
        <end position="103"/>
    </location>
</feature>
<dbReference type="GO" id="GO:0120029">
    <property type="term" value="P:proton export across plasma membrane"/>
    <property type="evidence" value="ECO:0007669"/>
    <property type="project" value="UniProtKB-UniRule"/>
</dbReference>
<dbReference type="SUPFAM" id="SSF81660">
    <property type="entry name" value="Metal cation-transporting ATPase, ATP-binding domain N"/>
    <property type="match status" value="1"/>
</dbReference>
<keyword evidence="12 13" id="KW-0472">Membrane</keyword>
<evidence type="ECO:0000256" key="6">
    <source>
        <dbReference type="ARBA" id="ARBA00022723"/>
    </source>
</evidence>
<feature type="compositionally biased region" description="Low complexity" evidence="14">
    <location>
        <begin position="1"/>
        <end position="14"/>
    </location>
</feature>
<dbReference type="InterPro" id="IPR004014">
    <property type="entry name" value="ATPase_P-typ_cation-transptr_N"/>
</dbReference>
<dbReference type="PROSITE" id="PS00154">
    <property type="entry name" value="ATPASE_E1_E2"/>
    <property type="match status" value="1"/>
</dbReference>
<dbReference type="Gene3D" id="2.70.150.10">
    <property type="entry name" value="Calcium-transporting ATPase, cytoplasmic transduction domain A"/>
    <property type="match status" value="1"/>
</dbReference>
<dbReference type="GO" id="GO:0008553">
    <property type="term" value="F:P-type proton-exporting transporter activity"/>
    <property type="evidence" value="ECO:0007669"/>
    <property type="project" value="UniProtKB-UniRule"/>
</dbReference>
<keyword evidence="6" id="KW-0479">Metal-binding</keyword>
<dbReference type="SUPFAM" id="SSF81665">
    <property type="entry name" value="Calcium ATPase, transmembrane domain M"/>
    <property type="match status" value="1"/>
</dbReference>
<feature type="transmembrane region" description="Helical" evidence="13">
    <location>
        <begin position="754"/>
        <end position="773"/>
    </location>
</feature>
<dbReference type="Pfam" id="PF00690">
    <property type="entry name" value="Cation_ATPase_N"/>
    <property type="match status" value="1"/>
</dbReference>
<feature type="transmembrane region" description="Helical" evidence="13">
    <location>
        <begin position="785"/>
        <end position="812"/>
    </location>
</feature>
<dbReference type="FunFam" id="2.70.150.10:FF:000042">
    <property type="entry name" value="Plasma membrane ATPase"/>
    <property type="match status" value="1"/>
</dbReference>
<feature type="transmembrane region" description="Helical" evidence="13">
    <location>
        <begin position="685"/>
        <end position="709"/>
    </location>
</feature>
<dbReference type="SMART" id="SM00831">
    <property type="entry name" value="Cation_ATPase_N"/>
    <property type="match status" value="1"/>
</dbReference>
<dbReference type="EMBL" id="KQ964461">
    <property type="protein sequence ID" value="KXN72066.1"/>
    <property type="molecule type" value="Genomic_DNA"/>
</dbReference>
<dbReference type="InterPro" id="IPR023298">
    <property type="entry name" value="ATPase_P-typ_TM_dom_sf"/>
</dbReference>
<feature type="transmembrane region" description="Helical" evidence="13">
    <location>
        <begin position="818"/>
        <end position="841"/>
    </location>
</feature>
<dbReference type="InterPro" id="IPR001757">
    <property type="entry name" value="P_typ_ATPase"/>
</dbReference>